<dbReference type="Pfam" id="PF01636">
    <property type="entry name" value="APH"/>
    <property type="match status" value="1"/>
</dbReference>
<accession>A0A7X0M7Q8</accession>
<keyword evidence="3" id="KW-0808">Transferase</keyword>
<dbReference type="RefSeq" id="WP_343072631.1">
    <property type="nucleotide sequence ID" value="NZ_BAAALO010000005.1"/>
</dbReference>
<dbReference type="Proteomes" id="UP000555564">
    <property type="component" value="Unassembled WGS sequence"/>
</dbReference>
<comment type="similarity">
    <text evidence="1">Belongs to the pseudomonas-type ThrB family.</text>
</comment>
<evidence type="ECO:0000256" key="1">
    <source>
        <dbReference type="ARBA" id="ARBA00038240"/>
    </source>
</evidence>
<evidence type="ECO:0000259" key="2">
    <source>
        <dbReference type="Pfam" id="PF01636"/>
    </source>
</evidence>
<evidence type="ECO:0000313" key="4">
    <source>
        <dbReference type="Proteomes" id="UP000555564"/>
    </source>
</evidence>
<keyword evidence="4" id="KW-1185">Reference proteome</keyword>
<dbReference type="InterPro" id="IPR050249">
    <property type="entry name" value="Pseudomonas-type_ThrB"/>
</dbReference>
<name>A0A7X0M7Q8_9ACTN</name>
<dbReference type="EMBL" id="JACHIU010000001">
    <property type="protein sequence ID" value="MBB6473106.1"/>
    <property type="molecule type" value="Genomic_DNA"/>
</dbReference>
<keyword evidence="3" id="KW-0418">Kinase</keyword>
<evidence type="ECO:0000313" key="3">
    <source>
        <dbReference type="EMBL" id="MBB6473106.1"/>
    </source>
</evidence>
<dbReference type="GO" id="GO:0019202">
    <property type="term" value="F:amino acid kinase activity"/>
    <property type="evidence" value="ECO:0007669"/>
    <property type="project" value="TreeGrafter"/>
</dbReference>
<dbReference type="AlphaFoldDB" id="A0A7X0M7Q8"/>
<dbReference type="PANTHER" id="PTHR21064:SF6">
    <property type="entry name" value="AMINOGLYCOSIDE PHOSPHOTRANSFERASE DOMAIN-CONTAINING PROTEIN"/>
    <property type="match status" value="1"/>
</dbReference>
<dbReference type="InterPro" id="IPR002575">
    <property type="entry name" value="Aminoglycoside_PTrfase"/>
</dbReference>
<dbReference type="InterPro" id="IPR011009">
    <property type="entry name" value="Kinase-like_dom_sf"/>
</dbReference>
<proteinExistence type="inferred from homology"/>
<sequence length="364" mass="40258">MRDETYRYLQGNGTGLEAVIIRDACGLRGGFVLLHDLSEGDGVLGRVAGVARSALRRYDVSAGAEVSLLDVSENATFLVEDGEWRAVLRVHRLGYHAAGAVLSELDWVTALREEGVVTTPAVVAARDGERVVRVEDPGGEVRECVMFGFVPGGEPAEEALVGGFEQLGVLTARMHAHARRWERPAGFTRFHWDVEAAFGERARWGRWRDGAGVGRAEVEVLGRLEGVVRGRLARFGVGEERYGLIHADLRAANLLVEEGVGTTVIDFDDCGFGWFMYDFAAAVSFIEDRADVPEMMDSWVRGYRTVLELPVADERELWTFVMVRRLLLVAWIGTHPVVDIAQRLGAGYTEGTCVLAERYLTNYR</sequence>
<reference evidence="3 4" key="1">
    <citation type="submission" date="2020-08" db="EMBL/GenBank/DDBJ databases">
        <title>Sequencing the genomes of 1000 actinobacteria strains.</title>
        <authorList>
            <person name="Klenk H.-P."/>
        </authorList>
    </citation>
    <scope>NUCLEOTIDE SEQUENCE [LARGE SCALE GENOMIC DNA]</scope>
    <source>
        <strain evidence="3 4">DSM 44936</strain>
    </source>
</reference>
<dbReference type="PANTHER" id="PTHR21064">
    <property type="entry name" value="AMINOGLYCOSIDE PHOSPHOTRANSFERASE DOMAIN-CONTAINING PROTEIN-RELATED"/>
    <property type="match status" value="1"/>
</dbReference>
<organism evidence="3 4">
    <name type="scientific">Sphaerisporangium rubeum</name>
    <dbReference type="NCBI Taxonomy" id="321317"/>
    <lineage>
        <taxon>Bacteria</taxon>
        <taxon>Bacillati</taxon>
        <taxon>Actinomycetota</taxon>
        <taxon>Actinomycetes</taxon>
        <taxon>Streptosporangiales</taxon>
        <taxon>Streptosporangiaceae</taxon>
        <taxon>Sphaerisporangium</taxon>
    </lineage>
</organism>
<gene>
    <name evidence="3" type="ORF">BJ992_002537</name>
</gene>
<comment type="caution">
    <text evidence="3">The sequence shown here is derived from an EMBL/GenBank/DDBJ whole genome shotgun (WGS) entry which is preliminary data.</text>
</comment>
<feature type="domain" description="Aminoglycoside phosphotransferase" evidence="2">
    <location>
        <begin position="72"/>
        <end position="304"/>
    </location>
</feature>
<dbReference type="Gene3D" id="3.90.1200.10">
    <property type="match status" value="1"/>
</dbReference>
<dbReference type="SUPFAM" id="SSF56112">
    <property type="entry name" value="Protein kinase-like (PK-like)"/>
    <property type="match status" value="1"/>
</dbReference>
<protein>
    <submittedName>
        <fullName evidence="3">Ser/Thr protein kinase RdoA (MazF antagonist)</fullName>
    </submittedName>
</protein>